<dbReference type="AlphaFoldDB" id="K0KRR9"/>
<sequence length="310" mass="36560">MKYYTQTSSNEPKIYDDELYQSKFKLGIPLKDSHHLQLCLLPTNKHPSKQQNMIINSDLNAYTRSLFNPDYSIDEKLQTITQIVKPTNDYDNFYDVIQLRVQITPESSKNVSNLPISIKNWIRFVLRDEFHNGCITIYKKKTIPMNDIINYLGQEQQLYGGLDDQRPNDRITIIKRLLSRINEYPSFIIVNQSGLKIETNLRTKQWFLNQLTKLSSWIDINVKFTKPWVLTRLIPQSRILLEIVTNDVFIFTKGYDQGLKVELFEDFELFLSRGIQRFDYQLCKYIEDIALGDEDYGPPSYESIEHDGRY</sequence>
<accession>K0KRR9</accession>
<dbReference type="Proteomes" id="UP000009328">
    <property type="component" value="Unassembled WGS sequence"/>
</dbReference>
<dbReference type="EMBL" id="CAIF01000211">
    <property type="protein sequence ID" value="CCH45801.1"/>
    <property type="molecule type" value="Genomic_DNA"/>
</dbReference>
<gene>
    <name evidence="1" type="ORF">BN7_5387</name>
</gene>
<evidence type="ECO:0000313" key="1">
    <source>
        <dbReference type="EMBL" id="CCH45801.1"/>
    </source>
</evidence>
<protein>
    <submittedName>
        <fullName evidence="1">Uncharacterized protein</fullName>
    </submittedName>
</protein>
<organism evidence="1 2">
    <name type="scientific">Wickerhamomyces ciferrii (strain ATCC 14091 / BCRC 22168 / CBS 111 / JCM 3599 / NBRC 0793 / NRRL Y-1031 F-60-10)</name>
    <name type="common">Yeast</name>
    <name type="synonym">Pichia ciferrii</name>
    <dbReference type="NCBI Taxonomy" id="1206466"/>
    <lineage>
        <taxon>Eukaryota</taxon>
        <taxon>Fungi</taxon>
        <taxon>Dikarya</taxon>
        <taxon>Ascomycota</taxon>
        <taxon>Saccharomycotina</taxon>
        <taxon>Saccharomycetes</taxon>
        <taxon>Phaffomycetales</taxon>
        <taxon>Wickerhamomycetaceae</taxon>
        <taxon>Wickerhamomyces</taxon>
    </lineage>
</organism>
<name>K0KRR9_WICCF</name>
<dbReference type="HOGENOM" id="CLU_897735_0_0_1"/>
<keyword evidence="2" id="KW-1185">Reference proteome</keyword>
<comment type="caution">
    <text evidence="1">The sequence shown here is derived from an EMBL/GenBank/DDBJ whole genome shotgun (WGS) entry which is preliminary data.</text>
</comment>
<evidence type="ECO:0000313" key="2">
    <source>
        <dbReference type="Proteomes" id="UP000009328"/>
    </source>
</evidence>
<reference evidence="1 2" key="1">
    <citation type="journal article" date="2012" name="Eukaryot. Cell">
        <title>Draft genome sequence of Wickerhamomyces ciferrii NRRL Y-1031 F-60-10.</title>
        <authorList>
            <person name="Schneider J."/>
            <person name="Andrea H."/>
            <person name="Blom J."/>
            <person name="Jaenicke S."/>
            <person name="Ruckert C."/>
            <person name="Schorsch C."/>
            <person name="Szczepanowski R."/>
            <person name="Farwick M."/>
            <person name="Goesmann A."/>
            <person name="Puhler A."/>
            <person name="Schaffer S."/>
            <person name="Tauch A."/>
            <person name="Kohler T."/>
            <person name="Brinkrolf K."/>
        </authorList>
    </citation>
    <scope>NUCLEOTIDE SEQUENCE [LARGE SCALE GENOMIC DNA]</scope>
    <source>
        <strain evidence="2">ATCC 14091 / BCRC 22168 / CBS 111 / JCM 3599 / NBRC 0793 / NRRL Y-1031 F-60-10</strain>
    </source>
</reference>
<proteinExistence type="predicted"/>
<dbReference type="InParanoid" id="K0KRR9"/>